<dbReference type="Proteomes" id="UP000033540">
    <property type="component" value="Unassembled WGS sequence"/>
</dbReference>
<dbReference type="PANTHER" id="PTHR39175">
    <property type="entry name" value="FAMILY PROTEIN, PUTATIVE (AFU_ORTHOLOGUE AFUA_3G15060)-RELATED"/>
    <property type="match status" value="1"/>
</dbReference>
<reference evidence="2 3" key="1">
    <citation type="submission" date="2015-02" db="EMBL/GenBank/DDBJ databases">
        <title>Draft genome sequence of Aspergillus parasiticus SU-1.</title>
        <authorList>
            <person name="Yu J."/>
            <person name="Fedorova N."/>
            <person name="Yin Y."/>
            <person name="Losada L."/>
            <person name="Zafar N."/>
            <person name="Taujale R."/>
            <person name="Ehrlich K.C."/>
            <person name="Bhatnagar D."/>
            <person name="Cleveland T.E."/>
            <person name="Bennett J.W."/>
            <person name="Nierman W.C."/>
        </authorList>
    </citation>
    <scope>NUCLEOTIDE SEQUENCE [LARGE SCALE GENOMIC DNA]</scope>
    <source>
        <strain evidence="3">ATCC 56775 / NRRL 5862 / SRRC 143 / SU-1</strain>
    </source>
</reference>
<feature type="domain" description="Glyoxalase/fosfomycin resistance/dioxygenase" evidence="1">
    <location>
        <begin position="5"/>
        <end position="134"/>
    </location>
</feature>
<evidence type="ECO:0000259" key="1">
    <source>
        <dbReference type="Pfam" id="PF00903"/>
    </source>
</evidence>
<dbReference type="Gene3D" id="3.10.180.10">
    <property type="entry name" value="2,3-Dihydroxybiphenyl 1,2-Dioxygenase, domain 1"/>
    <property type="match status" value="1"/>
</dbReference>
<evidence type="ECO:0000313" key="3">
    <source>
        <dbReference type="Proteomes" id="UP000033540"/>
    </source>
</evidence>
<proteinExistence type="predicted"/>
<gene>
    <name evidence="2" type="ORF">P875_00138230</name>
</gene>
<sequence>MITGLAHINLLVPEGSLPEANEFYVQTLGLTARPVPQAQVETTAWFDIAGGPQQVHIAFGVNESLESSRHPCFKIGSLEDLQKLQQRIWDHHVRGGRAAPREADKPGEAISGEMTEEYPTRFFARDFAGNRLEFSL</sequence>
<comment type="caution">
    <text evidence="2">The sequence shown here is derived from an EMBL/GenBank/DDBJ whole genome shotgun (WGS) entry which is preliminary data.</text>
</comment>
<keyword evidence="2" id="KW-0223">Dioxygenase</keyword>
<dbReference type="SUPFAM" id="SSF54593">
    <property type="entry name" value="Glyoxalase/Bleomycin resistance protein/Dihydroxybiphenyl dioxygenase"/>
    <property type="match status" value="1"/>
</dbReference>
<keyword evidence="2" id="KW-0560">Oxidoreductase</keyword>
<dbReference type="PANTHER" id="PTHR39175:SF1">
    <property type="entry name" value="FAMILY PROTEIN, PUTATIVE (AFU_ORTHOLOGUE AFUA_3G15060)-RELATED"/>
    <property type="match status" value="1"/>
</dbReference>
<dbReference type="GO" id="GO:0051213">
    <property type="term" value="F:dioxygenase activity"/>
    <property type="evidence" value="ECO:0007669"/>
    <property type="project" value="UniProtKB-KW"/>
</dbReference>
<dbReference type="AlphaFoldDB" id="A0A0F0IAZ4"/>
<accession>A0A0F0IAZ4</accession>
<dbReference type="InterPro" id="IPR029068">
    <property type="entry name" value="Glyas_Bleomycin-R_OHBP_Dase"/>
</dbReference>
<evidence type="ECO:0000313" key="2">
    <source>
        <dbReference type="EMBL" id="KJK64306.1"/>
    </source>
</evidence>
<dbReference type="Pfam" id="PF00903">
    <property type="entry name" value="Glyoxalase"/>
    <property type="match status" value="1"/>
</dbReference>
<name>A0A0F0IAZ4_ASPPU</name>
<dbReference type="EMBL" id="JZEE01000517">
    <property type="protein sequence ID" value="KJK64306.1"/>
    <property type="molecule type" value="Genomic_DNA"/>
</dbReference>
<dbReference type="InterPro" id="IPR004360">
    <property type="entry name" value="Glyas_Fos-R_dOase_dom"/>
</dbReference>
<protein>
    <submittedName>
        <fullName evidence="2">Glyoxalase/Bleomycin resistance protein/Dioxygenase superfamily protein</fullName>
    </submittedName>
</protein>
<dbReference type="OrthoDB" id="3340372at2759"/>
<organism evidence="2 3">
    <name type="scientific">Aspergillus parasiticus (strain ATCC 56775 / NRRL 5862 / SRRC 143 / SU-1)</name>
    <dbReference type="NCBI Taxonomy" id="1403190"/>
    <lineage>
        <taxon>Eukaryota</taxon>
        <taxon>Fungi</taxon>
        <taxon>Dikarya</taxon>
        <taxon>Ascomycota</taxon>
        <taxon>Pezizomycotina</taxon>
        <taxon>Eurotiomycetes</taxon>
        <taxon>Eurotiomycetidae</taxon>
        <taxon>Eurotiales</taxon>
        <taxon>Aspergillaceae</taxon>
        <taxon>Aspergillus</taxon>
        <taxon>Aspergillus subgen. Circumdati</taxon>
    </lineage>
</organism>